<gene>
    <name evidence="1" type="ORF">Tco_0824675</name>
</gene>
<dbReference type="EMBL" id="BQNB010012433">
    <property type="protein sequence ID" value="GJT03506.1"/>
    <property type="molecule type" value="Genomic_DNA"/>
</dbReference>
<reference evidence="1" key="2">
    <citation type="submission" date="2022-01" db="EMBL/GenBank/DDBJ databases">
        <authorList>
            <person name="Yamashiro T."/>
            <person name="Shiraishi A."/>
            <person name="Satake H."/>
            <person name="Nakayama K."/>
        </authorList>
    </citation>
    <scope>NUCLEOTIDE SEQUENCE</scope>
</reference>
<keyword evidence="2" id="KW-1185">Reference proteome</keyword>
<reference evidence="1" key="1">
    <citation type="journal article" date="2022" name="Int. J. Mol. Sci.">
        <title>Draft Genome of Tanacetum Coccineum: Genomic Comparison of Closely Related Tanacetum-Family Plants.</title>
        <authorList>
            <person name="Yamashiro T."/>
            <person name="Shiraishi A."/>
            <person name="Nakayama K."/>
            <person name="Satake H."/>
        </authorList>
    </citation>
    <scope>NUCLEOTIDE SEQUENCE</scope>
</reference>
<proteinExistence type="predicted"/>
<evidence type="ECO:0000313" key="2">
    <source>
        <dbReference type="Proteomes" id="UP001151760"/>
    </source>
</evidence>
<dbReference type="Proteomes" id="UP001151760">
    <property type="component" value="Unassembled WGS sequence"/>
</dbReference>
<sequence>MVIDRALTGVDLTCGCHVACHVMVAGQSEAATWSSNHWVRGVVHSIAGTRKDLDGHLASKDWWIEYYAAVNSLH</sequence>
<comment type="caution">
    <text evidence="1">The sequence shown here is derived from an EMBL/GenBank/DDBJ whole genome shotgun (WGS) entry which is preliminary data.</text>
</comment>
<protein>
    <submittedName>
        <fullName evidence="1">Uncharacterized protein</fullName>
    </submittedName>
</protein>
<organism evidence="1 2">
    <name type="scientific">Tanacetum coccineum</name>
    <dbReference type="NCBI Taxonomy" id="301880"/>
    <lineage>
        <taxon>Eukaryota</taxon>
        <taxon>Viridiplantae</taxon>
        <taxon>Streptophyta</taxon>
        <taxon>Embryophyta</taxon>
        <taxon>Tracheophyta</taxon>
        <taxon>Spermatophyta</taxon>
        <taxon>Magnoliopsida</taxon>
        <taxon>eudicotyledons</taxon>
        <taxon>Gunneridae</taxon>
        <taxon>Pentapetalae</taxon>
        <taxon>asterids</taxon>
        <taxon>campanulids</taxon>
        <taxon>Asterales</taxon>
        <taxon>Asteraceae</taxon>
        <taxon>Asteroideae</taxon>
        <taxon>Anthemideae</taxon>
        <taxon>Anthemidinae</taxon>
        <taxon>Tanacetum</taxon>
    </lineage>
</organism>
<accession>A0ABQ5AMH9</accession>
<evidence type="ECO:0000313" key="1">
    <source>
        <dbReference type="EMBL" id="GJT03506.1"/>
    </source>
</evidence>
<name>A0ABQ5AMH9_9ASTR</name>